<dbReference type="AlphaFoldDB" id="A0A6M0RFY0"/>
<evidence type="ECO:0000313" key="2">
    <source>
        <dbReference type="Proteomes" id="UP000481033"/>
    </source>
</evidence>
<dbReference type="Proteomes" id="UP000481033">
    <property type="component" value="Unassembled WGS sequence"/>
</dbReference>
<comment type="caution">
    <text evidence="1">The sequence shown here is derived from an EMBL/GenBank/DDBJ whole genome shotgun (WGS) entry which is preliminary data.</text>
</comment>
<dbReference type="RefSeq" id="WP_163696911.1">
    <property type="nucleotide sequence ID" value="NZ_QXHD01000004.1"/>
</dbReference>
<dbReference type="EMBL" id="QXHD01000004">
    <property type="protein sequence ID" value="NEZ55156.1"/>
    <property type="molecule type" value="Genomic_DNA"/>
</dbReference>
<proteinExistence type="predicted"/>
<name>A0A6M0RFY0_9CYAN</name>
<reference evidence="1 2" key="1">
    <citation type="journal article" date="2020" name="Microb. Ecol.">
        <title>Ecogenomics of the Marine Benthic Filamentous Cyanobacterium Adonisia.</title>
        <authorList>
            <person name="Walter J.M."/>
            <person name="Coutinho F.H."/>
            <person name="Leomil L."/>
            <person name="Hargreaves P.I."/>
            <person name="Campeao M.E."/>
            <person name="Vieira V.V."/>
            <person name="Silva B.S."/>
            <person name="Fistarol G.O."/>
            <person name="Salomon P.S."/>
            <person name="Sawabe T."/>
            <person name="Mino S."/>
            <person name="Hosokawa M."/>
            <person name="Miyashita H."/>
            <person name="Maruyama F."/>
            <person name="van Verk M.C."/>
            <person name="Dutilh B.E."/>
            <person name="Thompson C.C."/>
            <person name="Thompson F.L."/>
        </authorList>
    </citation>
    <scope>NUCLEOTIDE SEQUENCE [LARGE SCALE GENOMIC DNA]</scope>
    <source>
        <strain evidence="1 2">CCMR0081</strain>
    </source>
</reference>
<keyword evidence="2" id="KW-1185">Reference proteome</keyword>
<accession>A0A6M0RFY0</accession>
<organism evidence="1 2">
    <name type="scientific">Adonisia turfae CCMR0081</name>
    <dbReference type="NCBI Taxonomy" id="2292702"/>
    <lineage>
        <taxon>Bacteria</taxon>
        <taxon>Bacillati</taxon>
        <taxon>Cyanobacteriota</taxon>
        <taxon>Adonisia</taxon>
        <taxon>Adonisia turfae</taxon>
    </lineage>
</organism>
<sequence>MVASVKHVHVPDTCDRIVICGGPYSNFAAVTAFLTTTADKPYRLVTGYVTVAFVWEIETAEKAVRTRVMA</sequence>
<gene>
    <name evidence="1" type="ORF">DXZ20_05580</name>
</gene>
<evidence type="ECO:0000313" key="1">
    <source>
        <dbReference type="EMBL" id="NEZ55156.1"/>
    </source>
</evidence>
<protein>
    <submittedName>
        <fullName evidence="1">Uncharacterized protein</fullName>
    </submittedName>
</protein>